<feature type="transmembrane region" description="Helical" evidence="9">
    <location>
        <begin position="171"/>
        <end position="188"/>
    </location>
</feature>
<evidence type="ECO:0000256" key="1">
    <source>
        <dbReference type="ARBA" id="ARBA00004651"/>
    </source>
</evidence>
<dbReference type="HAMAP" id="MF_01148">
    <property type="entry name" value="Lnt"/>
    <property type="match status" value="1"/>
</dbReference>
<comment type="function">
    <text evidence="9">Catalyzes the phospholipid dependent N-acylation of the N-terminal cysteine of apolipoprotein, the last step in lipoprotein maturation.</text>
</comment>
<dbReference type="PANTHER" id="PTHR38686">
    <property type="entry name" value="APOLIPOPROTEIN N-ACYLTRANSFERASE"/>
    <property type="match status" value="1"/>
</dbReference>
<keyword evidence="8 9" id="KW-0012">Acyltransferase</keyword>
<dbReference type="InterPro" id="IPR003010">
    <property type="entry name" value="C-N_Hydrolase"/>
</dbReference>
<comment type="caution">
    <text evidence="11">The sequence shown here is derived from an EMBL/GenBank/DDBJ whole genome shotgun (WGS) entry which is preliminary data.</text>
</comment>
<evidence type="ECO:0000313" key="11">
    <source>
        <dbReference type="EMBL" id="MFC7337834.1"/>
    </source>
</evidence>
<dbReference type="Pfam" id="PF00795">
    <property type="entry name" value="CN_hydrolase"/>
    <property type="match status" value="1"/>
</dbReference>
<feature type="domain" description="CN hydrolase" evidence="10">
    <location>
        <begin position="200"/>
        <end position="413"/>
    </location>
</feature>
<feature type="transmembrane region" description="Helical" evidence="9">
    <location>
        <begin position="423"/>
        <end position="444"/>
    </location>
</feature>
<evidence type="ECO:0000256" key="5">
    <source>
        <dbReference type="ARBA" id="ARBA00022692"/>
    </source>
</evidence>
<comment type="similarity">
    <text evidence="2 9">Belongs to the CN hydrolase family. Apolipoprotein N-acyltransferase subfamily.</text>
</comment>
<comment type="pathway">
    <text evidence="9">Protein modification; lipoprotein biosynthesis (N-acyl transfer).</text>
</comment>
<sequence length="456" mass="50320">MPFGARAFLTLLSAALVIAAFPPLHWHWLALMAWLPFILSLRGASPKASAVLGLLHGMLVFSGTLIWLTEIFGPMALLLQFILAMFTVFFAMIFNTLDRPTLSPWWYGLMTAVLWTGIEYFRSEWFTLRFPWITPGTALPPNALTQVIGVYGVSLVVILASTWLSSNKRKTQGAGIAVLILLGAAFIPRGTGEQEKGVAVRVSAVQGETLSFDQYMELSASIPTPTQAIVWPEYALSFDLRENPEKLGRIRHLMAEKEAEVFVVGSLTRHPDKSWSNTSIIVGRDTILGSHDKNRPVHFFDDGEAGVEAPAWPTPIGRISTPICFDNDYSAVPREAVKNGAELLLIPSMDAQHWTARQHLQHAELFRHRAAENGRWLVVAASSGMTQVIDPSGKRVDSLPLFDPGVLDTQITSQSILTPYTRFGWIIGPICTIAAALLMVAAVVMQRRDMKKPAVH</sequence>
<dbReference type="InterPro" id="IPR036526">
    <property type="entry name" value="C-N_Hydrolase_sf"/>
</dbReference>
<evidence type="ECO:0000259" key="10">
    <source>
        <dbReference type="PROSITE" id="PS50263"/>
    </source>
</evidence>
<evidence type="ECO:0000256" key="3">
    <source>
        <dbReference type="ARBA" id="ARBA00022475"/>
    </source>
</evidence>
<feature type="transmembrane region" description="Helical" evidence="9">
    <location>
        <begin position="143"/>
        <end position="164"/>
    </location>
</feature>
<dbReference type="EC" id="2.3.1.269" evidence="9"/>
<keyword evidence="3 9" id="KW-1003">Cell membrane</keyword>
<evidence type="ECO:0000256" key="2">
    <source>
        <dbReference type="ARBA" id="ARBA00010065"/>
    </source>
</evidence>
<dbReference type="InterPro" id="IPR045378">
    <property type="entry name" value="LNT_N"/>
</dbReference>
<keyword evidence="12" id="KW-1185">Reference proteome</keyword>
<dbReference type="RefSeq" id="WP_379712504.1">
    <property type="nucleotide sequence ID" value="NZ_JBHTBS010000005.1"/>
</dbReference>
<feature type="transmembrane region" description="Helical" evidence="9">
    <location>
        <begin position="51"/>
        <end position="69"/>
    </location>
</feature>
<evidence type="ECO:0000256" key="6">
    <source>
        <dbReference type="ARBA" id="ARBA00022989"/>
    </source>
</evidence>
<protein>
    <recommendedName>
        <fullName evidence="9">Apolipoprotein N-acyltransferase</fullName>
        <shortName evidence="9">ALP N-acyltransferase</shortName>
        <ecNumber evidence="9">2.3.1.269</ecNumber>
    </recommendedName>
</protein>
<dbReference type="PROSITE" id="PS50263">
    <property type="entry name" value="CN_HYDROLASE"/>
    <property type="match status" value="1"/>
</dbReference>
<comment type="caution">
    <text evidence="9">Lacks conserved residue(s) required for the propagation of feature annotation.</text>
</comment>
<gene>
    <name evidence="9" type="primary">lnt</name>
    <name evidence="11" type="ORF">ACFQY0_11650</name>
</gene>
<dbReference type="Gene3D" id="3.60.110.10">
    <property type="entry name" value="Carbon-nitrogen hydrolase"/>
    <property type="match status" value="1"/>
</dbReference>
<proteinExistence type="inferred from homology"/>
<comment type="subcellular location">
    <subcellularLocation>
        <location evidence="1 9">Cell membrane</location>
        <topology evidence="1 9">Multi-pass membrane protein</topology>
    </subcellularLocation>
</comment>
<reference evidence="12" key="1">
    <citation type="journal article" date="2019" name="Int. J. Syst. Evol. Microbiol.">
        <title>The Global Catalogue of Microorganisms (GCM) 10K type strain sequencing project: providing services to taxonomists for standard genome sequencing and annotation.</title>
        <authorList>
            <consortium name="The Broad Institute Genomics Platform"/>
            <consortium name="The Broad Institute Genome Sequencing Center for Infectious Disease"/>
            <person name="Wu L."/>
            <person name="Ma J."/>
        </authorList>
    </citation>
    <scope>NUCLEOTIDE SEQUENCE [LARGE SCALE GENOMIC DNA]</scope>
    <source>
        <strain evidence="12">CGMCC 4.1467</strain>
    </source>
</reference>
<keyword evidence="4 9" id="KW-0808">Transferase</keyword>
<dbReference type="PANTHER" id="PTHR38686:SF1">
    <property type="entry name" value="APOLIPOPROTEIN N-ACYLTRANSFERASE"/>
    <property type="match status" value="1"/>
</dbReference>
<keyword evidence="7 9" id="KW-0472">Membrane</keyword>
<feature type="transmembrane region" description="Helical" evidence="9">
    <location>
        <begin position="75"/>
        <end position="93"/>
    </location>
</feature>
<dbReference type="InterPro" id="IPR004563">
    <property type="entry name" value="Apolipo_AcylTrfase"/>
</dbReference>
<keyword evidence="6 9" id="KW-1133">Transmembrane helix</keyword>
<evidence type="ECO:0000256" key="9">
    <source>
        <dbReference type="HAMAP-Rule" id="MF_01148"/>
    </source>
</evidence>
<evidence type="ECO:0000256" key="4">
    <source>
        <dbReference type="ARBA" id="ARBA00022679"/>
    </source>
</evidence>
<comment type="catalytic activity">
    <reaction evidence="9">
        <text>N-terminal S-1,2-diacyl-sn-glyceryl-L-cysteinyl-[lipoprotein] + a glycerophospholipid = N-acyl-S-1,2-diacyl-sn-glyceryl-L-cysteinyl-[lipoprotein] + a 2-acyl-sn-glycero-3-phospholipid + H(+)</text>
        <dbReference type="Rhea" id="RHEA:48228"/>
        <dbReference type="Rhea" id="RHEA-COMP:14681"/>
        <dbReference type="Rhea" id="RHEA-COMP:14684"/>
        <dbReference type="ChEBI" id="CHEBI:15378"/>
        <dbReference type="ChEBI" id="CHEBI:136912"/>
        <dbReference type="ChEBI" id="CHEBI:140656"/>
        <dbReference type="ChEBI" id="CHEBI:140657"/>
        <dbReference type="ChEBI" id="CHEBI:140660"/>
        <dbReference type="EC" id="2.3.1.269"/>
    </reaction>
</comment>
<evidence type="ECO:0000313" key="12">
    <source>
        <dbReference type="Proteomes" id="UP001596472"/>
    </source>
</evidence>
<dbReference type="Proteomes" id="UP001596472">
    <property type="component" value="Unassembled WGS sequence"/>
</dbReference>
<name>A0ABW2L998_9BACT</name>
<dbReference type="SUPFAM" id="SSF56317">
    <property type="entry name" value="Carbon-nitrogen hydrolase"/>
    <property type="match status" value="1"/>
</dbReference>
<organism evidence="11 12">
    <name type="scientific">Haloferula chungangensis</name>
    <dbReference type="NCBI Taxonomy" id="1048331"/>
    <lineage>
        <taxon>Bacteria</taxon>
        <taxon>Pseudomonadati</taxon>
        <taxon>Verrucomicrobiota</taxon>
        <taxon>Verrucomicrobiia</taxon>
        <taxon>Verrucomicrobiales</taxon>
        <taxon>Verrucomicrobiaceae</taxon>
        <taxon>Haloferula</taxon>
    </lineage>
</organism>
<keyword evidence="5 9" id="KW-0812">Transmembrane</keyword>
<evidence type="ECO:0000256" key="8">
    <source>
        <dbReference type="ARBA" id="ARBA00023315"/>
    </source>
</evidence>
<accession>A0ABW2L998</accession>
<dbReference type="EMBL" id="JBHTBS010000005">
    <property type="protein sequence ID" value="MFC7337834.1"/>
    <property type="molecule type" value="Genomic_DNA"/>
</dbReference>
<dbReference type="Pfam" id="PF20154">
    <property type="entry name" value="LNT_N"/>
    <property type="match status" value="1"/>
</dbReference>
<evidence type="ECO:0000256" key="7">
    <source>
        <dbReference type="ARBA" id="ARBA00023136"/>
    </source>
</evidence>